<keyword evidence="5" id="KW-1133">Transmembrane helix</keyword>
<protein>
    <submittedName>
        <fullName evidence="9">Aste57867_9890 protein</fullName>
    </submittedName>
</protein>
<dbReference type="Pfam" id="PF00069">
    <property type="entry name" value="Pkinase"/>
    <property type="match status" value="1"/>
</dbReference>
<dbReference type="GO" id="GO:0004674">
    <property type="term" value="F:protein serine/threonine kinase activity"/>
    <property type="evidence" value="ECO:0007669"/>
    <property type="project" value="UniProtKB-KW"/>
</dbReference>
<keyword evidence="3 4" id="KW-0067">ATP-binding</keyword>
<name>A0A485KPB5_9STRA</name>
<dbReference type="SMART" id="SM00220">
    <property type="entry name" value="S_TKc"/>
    <property type="match status" value="1"/>
</dbReference>
<sequence length="549" mass="60836">MATTLGLLLLLHVASVAATTPWRCVAHGTHFAPVRLNPHGDMECITDDGRVDCLWESHASCLQFIRSSDDAVRAPTTLACGAHLATHWHTTGYDNRSHWCSTSLAMLDPSDPRVYQCHYNPRNGRYIGLHVNLARDVECLSQDGETCAVQAATYDGCMQMLLGEAVASIPLVCGAAEYSTLGHWCNLLHHHHGTLTGPGMSPPLAPFLRGNQVPRRAASPFTVFATTTTTVGFGLTLASFGLFFLCRKATKKPEPRRYLLEKAQALPLVDLSPLHFYRLDQHDVEQMELLGSGAHANVYLGQFKGTRLVAIKKLRDADPTARHMQCFVAEIQLLASFHSPYIVELIGVTWTHAMDVACVMEYMDGGDLRDFLNVHKHAILFPWEDKLHCIQSLVDSLVYLHSFPVVHRDLKSRNILLDSNMGMKLTDFGIAQDERHLGSCRWSAPEVLKLNLSSTAADMYSFGGILSEFDTHQIPYTNVKNEWNGEPLTDAAIMKLVVNQTLTLGFSAAMPPWLADLGQQCLSYKQDARPTAMHVASVIREKMRALAPL</sequence>
<dbReference type="EMBL" id="CAADRA010005191">
    <property type="protein sequence ID" value="VFT86769.1"/>
    <property type="molecule type" value="Genomic_DNA"/>
</dbReference>
<evidence type="ECO:0000256" key="6">
    <source>
        <dbReference type="SAM" id="SignalP"/>
    </source>
</evidence>
<dbReference type="Gene3D" id="1.10.510.10">
    <property type="entry name" value="Transferase(Phosphotransferase) domain 1"/>
    <property type="match status" value="1"/>
</dbReference>
<accession>A0A485KPB5</accession>
<proteinExistence type="predicted"/>
<evidence type="ECO:0000256" key="1">
    <source>
        <dbReference type="ARBA" id="ARBA00022527"/>
    </source>
</evidence>
<keyword evidence="1" id="KW-0723">Serine/threonine-protein kinase</keyword>
<feature type="transmembrane region" description="Helical" evidence="5">
    <location>
        <begin position="221"/>
        <end position="246"/>
    </location>
</feature>
<evidence type="ECO:0000313" key="10">
    <source>
        <dbReference type="Proteomes" id="UP000332933"/>
    </source>
</evidence>
<dbReference type="OrthoDB" id="4062651at2759"/>
<evidence type="ECO:0000256" key="5">
    <source>
        <dbReference type="SAM" id="Phobius"/>
    </source>
</evidence>
<feature type="domain" description="Protein kinase" evidence="7">
    <location>
        <begin position="284"/>
        <end position="543"/>
    </location>
</feature>
<feature type="binding site" evidence="4">
    <location>
        <position position="313"/>
    </location>
    <ligand>
        <name>ATP</name>
        <dbReference type="ChEBI" id="CHEBI:30616"/>
    </ligand>
</feature>
<keyword evidence="1" id="KW-0418">Kinase</keyword>
<dbReference type="InterPro" id="IPR051681">
    <property type="entry name" value="Ser/Thr_Kinases-Pseudokinases"/>
</dbReference>
<dbReference type="PROSITE" id="PS00108">
    <property type="entry name" value="PROTEIN_KINASE_ST"/>
    <property type="match status" value="1"/>
</dbReference>
<evidence type="ECO:0000313" key="8">
    <source>
        <dbReference type="EMBL" id="KAF0699553.1"/>
    </source>
</evidence>
<dbReference type="PRINTS" id="PR00109">
    <property type="entry name" value="TYRKINASE"/>
</dbReference>
<organism evidence="9 10">
    <name type="scientific">Aphanomyces stellatus</name>
    <dbReference type="NCBI Taxonomy" id="120398"/>
    <lineage>
        <taxon>Eukaryota</taxon>
        <taxon>Sar</taxon>
        <taxon>Stramenopiles</taxon>
        <taxon>Oomycota</taxon>
        <taxon>Saprolegniomycetes</taxon>
        <taxon>Saprolegniales</taxon>
        <taxon>Verrucalvaceae</taxon>
        <taxon>Aphanomyces</taxon>
    </lineage>
</organism>
<evidence type="ECO:0000256" key="3">
    <source>
        <dbReference type="ARBA" id="ARBA00022840"/>
    </source>
</evidence>
<keyword evidence="5" id="KW-0472">Membrane</keyword>
<evidence type="ECO:0000256" key="2">
    <source>
        <dbReference type="ARBA" id="ARBA00022741"/>
    </source>
</evidence>
<feature type="signal peptide" evidence="6">
    <location>
        <begin position="1"/>
        <end position="18"/>
    </location>
</feature>
<dbReference type="InterPro" id="IPR017441">
    <property type="entry name" value="Protein_kinase_ATP_BS"/>
</dbReference>
<gene>
    <name evidence="9" type="primary">Aste57867_9890</name>
    <name evidence="8" type="ORF">As57867_009851</name>
    <name evidence="9" type="ORF">ASTE57867_9890</name>
</gene>
<evidence type="ECO:0000256" key="4">
    <source>
        <dbReference type="PROSITE-ProRule" id="PRU10141"/>
    </source>
</evidence>
<dbReference type="AlphaFoldDB" id="A0A485KPB5"/>
<evidence type="ECO:0000259" key="7">
    <source>
        <dbReference type="PROSITE" id="PS50011"/>
    </source>
</evidence>
<keyword evidence="10" id="KW-1185">Reference proteome</keyword>
<dbReference type="InterPro" id="IPR000719">
    <property type="entry name" value="Prot_kinase_dom"/>
</dbReference>
<keyword evidence="1" id="KW-0808">Transferase</keyword>
<dbReference type="EMBL" id="VJMH01005170">
    <property type="protein sequence ID" value="KAF0699553.1"/>
    <property type="molecule type" value="Genomic_DNA"/>
</dbReference>
<dbReference type="Proteomes" id="UP000332933">
    <property type="component" value="Unassembled WGS sequence"/>
</dbReference>
<dbReference type="SUPFAM" id="SSF56112">
    <property type="entry name" value="Protein kinase-like (PK-like)"/>
    <property type="match status" value="1"/>
</dbReference>
<evidence type="ECO:0000313" key="9">
    <source>
        <dbReference type="EMBL" id="VFT86769.1"/>
    </source>
</evidence>
<reference evidence="9 10" key="1">
    <citation type="submission" date="2019-03" db="EMBL/GenBank/DDBJ databases">
        <authorList>
            <person name="Gaulin E."/>
            <person name="Dumas B."/>
        </authorList>
    </citation>
    <scope>NUCLEOTIDE SEQUENCE [LARGE SCALE GENOMIC DNA]</scope>
    <source>
        <strain evidence="9">CBS 568.67</strain>
    </source>
</reference>
<feature type="chain" id="PRO_5033437050" evidence="6">
    <location>
        <begin position="19"/>
        <end position="549"/>
    </location>
</feature>
<dbReference type="InterPro" id="IPR001245">
    <property type="entry name" value="Ser-Thr/Tyr_kinase_cat_dom"/>
</dbReference>
<keyword evidence="2 4" id="KW-0547">Nucleotide-binding</keyword>
<keyword evidence="6" id="KW-0732">Signal</keyword>
<dbReference type="PANTHER" id="PTHR44329:SF214">
    <property type="entry name" value="PROTEIN KINASE DOMAIN-CONTAINING PROTEIN"/>
    <property type="match status" value="1"/>
</dbReference>
<dbReference type="PROSITE" id="PS00107">
    <property type="entry name" value="PROTEIN_KINASE_ATP"/>
    <property type="match status" value="1"/>
</dbReference>
<dbReference type="InterPro" id="IPR008271">
    <property type="entry name" value="Ser/Thr_kinase_AS"/>
</dbReference>
<dbReference type="PANTHER" id="PTHR44329">
    <property type="entry name" value="SERINE/THREONINE-PROTEIN KINASE TNNI3K-RELATED"/>
    <property type="match status" value="1"/>
</dbReference>
<reference evidence="8" key="2">
    <citation type="submission" date="2019-06" db="EMBL/GenBank/DDBJ databases">
        <title>Genomics analysis of Aphanomyces spp. identifies a new class of oomycete effector associated with host adaptation.</title>
        <authorList>
            <person name="Gaulin E."/>
        </authorList>
    </citation>
    <scope>NUCLEOTIDE SEQUENCE</scope>
    <source>
        <strain evidence="8">CBS 578.67</strain>
    </source>
</reference>
<dbReference type="InterPro" id="IPR011009">
    <property type="entry name" value="Kinase-like_dom_sf"/>
</dbReference>
<keyword evidence="5" id="KW-0812">Transmembrane</keyword>
<dbReference type="PROSITE" id="PS50011">
    <property type="entry name" value="PROTEIN_KINASE_DOM"/>
    <property type="match status" value="1"/>
</dbReference>
<dbReference type="GO" id="GO:0005524">
    <property type="term" value="F:ATP binding"/>
    <property type="evidence" value="ECO:0007669"/>
    <property type="project" value="UniProtKB-UniRule"/>
</dbReference>